<dbReference type="InterPro" id="IPR048591">
    <property type="entry name" value="WDHD1/CFT4_hel"/>
</dbReference>
<feature type="repeat" description="WD" evidence="15">
    <location>
        <begin position="411"/>
        <end position="443"/>
    </location>
</feature>
<evidence type="ECO:0000256" key="5">
    <source>
        <dbReference type="ARBA" id="ARBA00022574"/>
    </source>
</evidence>
<comment type="subcellular location">
    <subcellularLocation>
        <location evidence="3">Membrane</location>
    </subcellularLocation>
    <subcellularLocation>
        <location evidence="2">Nucleus</location>
    </subcellularLocation>
</comment>
<dbReference type="InterPro" id="IPR001680">
    <property type="entry name" value="WD40_rpt"/>
</dbReference>
<evidence type="ECO:0000256" key="8">
    <source>
        <dbReference type="ARBA" id="ARBA00022737"/>
    </source>
</evidence>
<dbReference type="FunFam" id="2.40.30.10:FF:000069">
    <property type="entry name" value="NADH-cytochrome b5 reductase"/>
    <property type="match status" value="1"/>
</dbReference>
<dbReference type="PROSITE" id="PS51384">
    <property type="entry name" value="FAD_FR"/>
    <property type="match status" value="1"/>
</dbReference>
<dbReference type="InterPro" id="IPR039261">
    <property type="entry name" value="FNR_nucleotide-bd"/>
</dbReference>
<feature type="compositionally biased region" description="Polar residues" evidence="16">
    <location>
        <begin position="1302"/>
        <end position="1315"/>
    </location>
</feature>
<comment type="similarity">
    <text evidence="4">Belongs to the flavoprotein pyridine nucleotide cytochrome reductase family.</text>
</comment>
<dbReference type="GO" id="GO:0016491">
    <property type="term" value="F:oxidoreductase activity"/>
    <property type="evidence" value="ECO:0007669"/>
    <property type="project" value="UniProtKB-KW"/>
</dbReference>
<dbReference type="Pfam" id="PF24817">
    <property type="entry name" value="WD40_WDHD1_1st"/>
    <property type="match status" value="1"/>
</dbReference>
<dbReference type="InterPro" id="IPR057646">
    <property type="entry name" value="WD40_WDHD1_1st"/>
</dbReference>
<dbReference type="InterPro" id="IPR017927">
    <property type="entry name" value="FAD-bd_FR_type"/>
</dbReference>
<dbReference type="PRINTS" id="PR00406">
    <property type="entry name" value="CYTB5RDTASE"/>
</dbReference>
<dbReference type="Gene3D" id="3.40.50.80">
    <property type="entry name" value="Nucleotide-binding domain of ferredoxin-NADP reductase (FNR) module"/>
    <property type="match status" value="1"/>
</dbReference>
<evidence type="ECO:0000256" key="3">
    <source>
        <dbReference type="ARBA" id="ARBA00004370"/>
    </source>
</evidence>
<keyword evidence="11" id="KW-0560">Oxidoreductase</keyword>
<dbReference type="CDD" id="cd06183">
    <property type="entry name" value="cyt_b5_reduct_like"/>
    <property type="match status" value="1"/>
</dbReference>
<evidence type="ECO:0000313" key="19">
    <source>
        <dbReference type="Proteomes" id="UP000187429"/>
    </source>
</evidence>
<dbReference type="InterPro" id="IPR015943">
    <property type="entry name" value="WD40/YVTN_repeat-like_dom_sf"/>
</dbReference>
<dbReference type="InterPro" id="IPR001433">
    <property type="entry name" value="OxRdtase_FAD/NAD-bd"/>
</dbReference>
<gene>
    <name evidence="18" type="ORF">AYI69_g11273</name>
</gene>
<dbReference type="Pfam" id="PF00175">
    <property type="entry name" value="NAD_binding_1"/>
    <property type="match status" value="1"/>
</dbReference>
<sequence>MFANLSKQFSTVGKRLYSTGPAAPSKKNGLIWASALTGGVLVGGYLYSSQKNKTVETSQVKKSAPPPALNPKEFVPFKLSAVEKINHNTSIYRFELEEGQVSGMTVASCLLTMKPAEEGGKPVVRPYTPTTNDDTEGYMDLIVKVYPEGVMSKHIDSLKVGDELLIKGPIEKYKYVPNMKKEIGMIAGGTGITPMLQIIQKVINTPEDKTKINLLFANVTEDDILLRNLLDKLQAENPEKLSVKYVLDNPPKNWDGETGYVTAELAKKYMPDPKLGDDTVVFVCGPPGMMAAVSGKKNGPMDQGELSGALKNIGFTESNDEKILSSDEEGKVFYLSLSKTSDESIDADVSGTIFNSSLPIWDIKPSPNGMQVAVSTDCISAALNALTIIYYIRQGEIYIISLLDTSILSQKKCHDGPINSIDYNNSGSKIVSCGNDGTVKIWDTSGTDLECIQTCNKISVACQPGEPEQQIKVRWQPHGNLIAIPGKSGEIILYDSETFEEKCVLEGTKNSKVSFTSWSSNGVFLATASGKDLYVWNSLNKKQVLSHTHSENICTITWNPIDNQIAFSDSLGAIIIWDDIIDIGNKQDTSMGIHPNKEVDNLKGSVFIDSESLEDDIDLDIDIDHDDSISNADYNKKNRRKYNNDDIEFSDDGMSDFIVEDDNEKPSRSSIKSYISDKVTPFQPSATPWLGNKCYLTFNMIGSVVSTKVDESHNSIEIEFFDKSLHKDIRFSDPYNFSMSSLSNLGCLFGSNPVSDLNYDSGIDQPTSQDSSSSAFILYRAFKGWAGQSDWSFKFDNKEHIRCLALSNNGAAIYTSLNVIRFLSVGGVQVWVESVPSNILCCVSKDNLLFSVFQNNKAEFSSYKSSISGNNFTYEWDLRKVSNGEKVISGTLPASADSKVTWVGFSEECLPLVCDSMGVLRCLTRFQSGTTSSWIPIFDAKSSSKKRMKKESYWPVGSFESKFLVAILKGNNSYPPIPRPVLSELDLNIPLLHSESATSSEEQNYLIKSVTNKENSFIAEFTNSYENMESESILELDKLLLGSINAACKAEKLMRALDLVMMLHRNDSLIAAEKIAVFHKNEALAQRIIKIRASKIKSTRDSRYHDEDDAGDDDDISDEDDEDDEDNQSVIDINDDSYQDSGVEMAHEKNSSSKKNQRYSHNINRKVSGKESQFSEINENSSFINSANQYPESLLTNKENQGFDRELDYDSHKESTNGSNFDTNSLSNLSENTEIQRKRNANIAFNPFAMKFKQSGPSASDSSYSSSVVSGNLSSSGKKVKTKGKSESNSFNPFDSIKDKLSSPSRSATIGSEATSSSKSKKVDKDDEEETYKPSLKNQTLLASFSHVAAKK</sequence>
<dbReference type="Pfam" id="PF20946">
    <property type="entry name" value="Ctf4_C"/>
    <property type="match status" value="1"/>
</dbReference>
<evidence type="ECO:0000256" key="7">
    <source>
        <dbReference type="ARBA" id="ARBA00022692"/>
    </source>
</evidence>
<dbReference type="InterPro" id="IPR008333">
    <property type="entry name" value="Cbr1-like_FAD-bd_dom"/>
</dbReference>
<dbReference type="SUPFAM" id="SSF63380">
    <property type="entry name" value="Riboflavin synthase domain-like"/>
    <property type="match status" value="1"/>
</dbReference>
<dbReference type="SUPFAM" id="SSF50998">
    <property type="entry name" value="Quinoprotein alcohol dehydrogenase-like"/>
    <property type="match status" value="1"/>
</dbReference>
<dbReference type="PANTHER" id="PTHR19932">
    <property type="entry name" value="WD REPEAT AND HMG-BOX DNA BINDING PROTEIN"/>
    <property type="match status" value="1"/>
</dbReference>
<name>A0A1R1WZV4_9FUNG</name>
<evidence type="ECO:0000256" key="15">
    <source>
        <dbReference type="PROSITE-ProRule" id="PRU00221"/>
    </source>
</evidence>
<organism evidence="18 19">
    <name type="scientific">Smittium culicis</name>
    <dbReference type="NCBI Taxonomy" id="133412"/>
    <lineage>
        <taxon>Eukaryota</taxon>
        <taxon>Fungi</taxon>
        <taxon>Fungi incertae sedis</taxon>
        <taxon>Zoopagomycota</taxon>
        <taxon>Kickxellomycotina</taxon>
        <taxon>Harpellomycetes</taxon>
        <taxon>Harpellales</taxon>
        <taxon>Legeriomycetaceae</taxon>
        <taxon>Smittium</taxon>
    </lineage>
</organism>
<feature type="region of interest" description="Disordered" evidence="16">
    <location>
        <begin position="1099"/>
        <end position="1174"/>
    </location>
</feature>
<dbReference type="InterPro" id="IPR022100">
    <property type="entry name" value="WDHD1/CFT4_beta-prop_2nd"/>
</dbReference>
<dbReference type="Proteomes" id="UP000187429">
    <property type="component" value="Unassembled WGS sequence"/>
</dbReference>
<keyword evidence="19" id="KW-1185">Reference proteome</keyword>
<keyword evidence="12" id="KW-0520">NAD</keyword>
<dbReference type="GO" id="GO:0016020">
    <property type="term" value="C:membrane"/>
    <property type="evidence" value="ECO:0007669"/>
    <property type="project" value="UniProtKB-SubCell"/>
</dbReference>
<evidence type="ECO:0000256" key="14">
    <source>
        <dbReference type="ARBA" id="ARBA00023242"/>
    </source>
</evidence>
<keyword evidence="5 15" id="KW-0853">WD repeat</keyword>
<evidence type="ECO:0000313" key="18">
    <source>
        <dbReference type="EMBL" id="OMJ07901.1"/>
    </source>
</evidence>
<dbReference type="Pfam" id="PF12341">
    <property type="entry name" value="Mcl1_mid"/>
    <property type="match status" value="1"/>
</dbReference>
<feature type="domain" description="FAD-binding FR-type" evidence="17">
    <location>
        <begin position="72"/>
        <end position="176"/>
    </location>
</feature>
<evidence type="ECO:0000256" key="2">
    <source>
        <dbReference type="ARBA" id="ARBA00004123"/>
    </source>
</evidence>
<keyword evidence="9" id="KW-0274">FAD</keyword>
<evidence type="ECO:0000259" key="17">
    <source>
        <dbReference type="PROSITE" id="PS51384"/>
    </source>
</evidence>
<dbReference type="OrthoDB" id="427368at2759"/>
<feature type="compositionally biased region" description="Low complexity" evidence="16">
    <location>
        <begin position="1255"/>
        <end position="1277"/>
    </location>
</feature>
<feature type="compositionally biased region" description="Acidic residues" evidence="16">
    <location>
        <begin position="1107"/>
        <end position="1138"/>
    </location>
</feature>
<feature type="region of interest" description="Disordered" evidence="16">
    <location>
        <begin position="1255"/>
        <end position="1337"/>
    </location>
</feature>
<dbReference type="SUPFAM" id="SSF52343">
    <property type="entry name" value="Ferredoxin reductase-like, C-terminal NADP-linked domain"/>
    <property type="match status" value="1"/>
</dbReference>
<protein>
    <submittedName>
        <fullName evidence="18">NADH-cytochrome b5 reductase-like protein</fullName>
    </submittedName>
</protein>
<comment type="cofactor">
    <cofactor evidence="1">
        <name>FAD</name>
        <dbReference type="ChEBI" id="CHEBI:57692"/>
    </cofactor>
</comment>
<evidence type="ECO:0000256" key="12">
    <source>
        <dbReference type="ARBA" id="ARBA00023027"/>
    </source>
</evidence>
<dbReference type="Gene3D" id="2.40.30.10">
    <property type="entry name" value="Translation factors"/>
    <property type="match status" value="1"/>
</dbReference>
<dbReference type="GO" id="GO:0043596">
    <property type="term" value="C:nuclear replication fork"/>
    <property type="evidence" value="ECO:0007669"/>
    <property type="project" value="TreeGrafter"/>
</dbReference>
<keyword evidence="13" id="KW-0472">Membrane</keyword>
<evidence type="ECO:0000256" key="13">
    <source>
        <dbReference type="ARBA" id="ARBA00023136"/>
    </source>
</evidence>
<dbReference type="GO" id="GO:0006261">
    <property type="term" value="P:DNA-templated DNA replication"/>
    <property type="evidence" value="ECO:0007669"/>
    <property type="project" value="TreeGrafter"/>
</dbReference>
<keyword evidence="8" id="KW-0677">Repeat</keyword>
<dbReference type="SMART" id="SM00320">
    <property type="entry name" value="WD40"/>
    <property type="match status" value="4"/>
</dbReference>
<dbReference type="Gene3D" id="2.130.10.10">
    <property type="entry name" value="YVTN repeat-like/Quinoprotein amine dehydrogenase"/>
    <property type="match status" value="2"/>
</dbReference>
<proteinExistence type="inferred from homology"/>
<keyword evidence="14" id="KW-0539">Nucleus</keyword>
<dbReference type="GO" id="GO:0000278">
    <property type="term" value="P:mitotic cell cycle"/>
    <property type="evidence" value="ECO:0007669"/>
    <property type="project" value="TreeGrafter"/>
</dbReference>
<accession>A0A1R1WZV4</accession>
<comment type="caution">
    <text evidence="18">The sequence shown here is derived from an EMBL/GenBank/DDBJ whole genome shotgun (WGS) entry which is preliminary data.</text>
</comment>
<keyword evidence="6" id="KW-0285">Flavoprotein</keyword>
<keyword evidence="7" id="KW-0812">Transmembrane</keyword>
<dbReference type="Pfam" id="PF00970">
    <property type="entry name" value="FAD_binding_6"/>
    <property type="match status" value="1"/>
</dbReference>
<evidence type="ECO:0000256" key="10">
    <source>
        <dbReference type="ARBA" id="ARBA00022989"/>
    </source>
</evidence>
<evidence type="ECO:0000256" key="11">
    <source>
        <dbReference type="ARBA" id="ARBA00023002"/>
    </source>
</evidence>
<dbReference type="PROSITE" id="PS50294">
    <property type="entry name" value="WD_REPEATS_REGION"/>
    <property type="match status" value="1"/>
</dbReference>
<keyword evidence="10" id="KW-1133">Transmembrane helix</keyword>
<dbReference type="GO" id="GO:0003682">
    <property type="term" value="F:chromatin binding"/>
    <property type="evidence" value="ECO:0007669"/>
    <property type="project" value="TreeGrafter"/>
</dbReference>
<dbReference type="FunFam" id="3.40.50.80:FF:000009">
    <property type="entry name" value="NADH-cytochrome b5 reductase"/>
    <property type="match status" value="1"/>
</dbReference>
<dbReference type="GO" id="GO:0006281">
    <property type="term" value="P:DNA repair"/>
    <property type="evidence" value="ECO:0007669"/>
    <property type="project" value="TreeGrafter"/>
</dbReference>
<feature type="region of interest" description="Disordered" evidence="16">
    <location>
        <begin position="1209"/>
        <end position="1231"/>
    </location>
</feature>
<dbReference type="InterPro" id="IPR017938">
    <property type="entry name" value="Riboflavin_synthase-like_b-brl"/>
</dbReference>
<evidence type="ECO:0000256" key="1">
    <source>
        <dbReference type="ARBA" id="ARBA00001974"/>
    </source>
</evidence>
<evidence type="ECO:0000256" key="4">
    <source>
        <dbReference type="ARBA" id="ARBA00006105"/>
    </source>
</evidence>
<evidence type="ECO:0000256" key="16">
    <source>
        <dbReference type="SAM" id="MobiDB-lite"/>
    </source>
</evidence>
<feature type="compositionally biased region" description="Polar residues" evidence="16">
    <location>
        <begin position="1216"/>
        <end position="1231"/>
    </location>
</feature>
<dbReference type="PANTHER" id="PTHR19932:SF10">
    <property type="entry name" value="WD REPEAT AND HMG-BOX DNA-BINDING PROTEIN 1"/>
    <property type="match status" value="1"/>
</dbReference>
<evidence type="ECO:0000256" key="9">
    <source>
        <dbReference type="ARBA" id="ARBA00022827"/>
    </source>
</evidence>
<dbReference type="PROSITE" id="PS50082">
    <property type="entry name" value="WD_REPEATS_2"/>
    <property type="match status" value="1"/>
</dbReference>
<dbReference type="InterPro" id="IPR011047">
    <property type="entry name" value="Quinoprotein_ADH-like_sf"/>
</dbReference>
<evidence type="ECO:0000256" key="6">
    <source>
        <dbReference type="ARBA" id="ARBA00022630"/>
    </source>
</evidence>
<dbReference type="EMBL" id="LSSM01007540">
    <property type="protein sequence ID" value="OMJ07901.1"/>
    <property type="molecule type" value="Genomic_DNA"/>
</dbReference>
<reference evidence="19" key="1">
    <citation type="submission" date="2017-01" db="EMBL/GenBank/DDBJ databases">
        <authorList>
            <person name="Wang Y."/>
            <person name="White M."/>
            <person name="Kvist S."/>
            <person name="Moncalvo J.-M."/>
        </authorList>
    </citation>
    <scope>NUCLEOTIDE SEQUENCE [LARGE SCALE GENOMIC DNA]</scope>
    <source>
        <strain evidence="19">ID-206-W2</strain>
    </source>
</reference>